<dbReference type="EMBL" id="JBHRSZ010000004">
    <property type="protein sequence ID" value="MFC3151500.1"/>
    <property type="molecule type" value="Genomic_DNA"/>
</dbReference>
<evidence type="ECO:0000313" key="1">
    <source>
        <dbReference type="EMBL" id="MFC3151500.1"/>
    </source>
</evidence>
<keyword evidence="2" id="KW-1185">Reference proteome</keyword>
<sequence length="112" mass="12405">MKHVPIEVYCIEGCTASIGRFFALKNGSETIETAMVPESEIVLYSRLFITSDNGENKRLASRVTLKSVPDIVAEGCPVSVKRSHMWFNVENVEQLKGVFGEDAVNEKLAKLS</sequence>
<accession>A0ABV7HC97</accession>
<protein>
    <submittedName>
        <fullName evidence="1">Uncharacterized protein</fullName>
    </submittedName>
</protein>
<name>A0ABV7HC97_9GAMM</name>
<evidence type="ECO:0000313" key="2">
    <source>
        <dbReference type="Proteomes" id="UP001595476"/>
    </source>
</evidence>
<reference evidence="2" key="1">
    <citation type="journal article" date="2019" name="Int. J. Syst. Evol. Microbiol.">
        <title>The Global Catalogue of Microorganisms (GCM) 10K type strain sequencing project: providing services to taxonomists for standard genome sequencing and annotation.</title>
        <authorList>
            <consortium name="The Broad Institute Genomics Platform"/>
            <consortium name="The Broad Institute Genome Sequencing Center for Infectious Disease"/>
            <person name="Wu L."/>
            <person name="Ma J."/>
        </authorList>
    </citation>
    <scope>NUCLEOTIDE SEQUENCE [LARGE SCALE GENOMIC DNA]</scope>
    <source>
        <strain evidence="2">KCTC 52438</strain>
    </source>
</reference>
<gene>
    <name evidence="1" type="ORF">ACFOEK_10725</name>
</gene>
<comment type="caution">
    <text evidence="1">The sequence shown here is derived from an EMBL/GenBank/DDBJ whole genome shotgun (WGS) entry which is preliminary data.</text>
</comment>
<dbReference type="Proteomes" id="UP001595476">
    <property type="component" value="Unassembled WGS sequence"/>
</dbReference>
<proteinExistence type="predicted"/>
<organism evidence="1 2">
    <name type="scientific">Litoribrevibacter euphylliae</name>
    <dbReference type="NCBI Taxonomy" id="1834034"/>
    <lineage>
        <taxon>Bacteria</taxon>
        <taxon>Pseudomonadati</taxon>
        <taxon>Pseudomonadota</taxon>
        <taxon>Gammaproteobacteria</taxon>
        <taxon>Oceanospirillales</taxon>
        <taxon>Oceanospirillaceae</taxon>
        <taxon>Litoribrevibacter</taxon>
    </lineage>
</organism>
<dbReference type="RefSeq" id="WP_386720374.1">
    <property type="nucleotide sequence ID" value="NZ_JBHRSZ010000004.1"/>
</dbReference>